<reference evidence="1" key="1">
    <citation type="submission" date="2023-03" db="EMBL/GenBank/DDBJ databases">
        <authorList>
            <person name="Steffen K."/>
            <person name="Cardenas P."/>
        </authorList>
    </citation>
    <scope>NUCLEOTIDE SEQUENCE</scope>
</reference>
<proteinExistence type="predicted"/>
<evidence type="ECO:0000313" key="2">
    <source>
        <dbReference type="Proteomes" id="UP001174909"/>
    </source>
</evidence>
<feature type="non-terminal residue" evidence="1">
    <location>
        <position position="16"/>
    </location>
</feature>
<keyword evidence="2" id="KW-1185">Reference proteome</keyword>
<protein>
    <submittedName>
        <fullName evidence="1">Uncharacterized protein</fullName>
    </submittedName>
</protein>
<dbReference type="EMBL" id="CASHTH010001887">
    <property type="protein sequence ID" value="CAI8021356.1"/>
    <property type="molecule type" value="Genomic_DNA"/>
</dbReference>
<name>A0AA35WLG4_GEOBA</name>
<dbReference type="AlphaFoldDB" id="A0AA35WLG4"/>
<comment type="caution">
    <text evidence="1">The sequence shown here is derived from an EMBL/GenBank/DDBJ whole genome shotgun (WGS) entry which is preliminary data.</text>
</comment>
<accession>A0AA35WLG4</accession>
<dbReference type="Proteomes" id="UP001174909">
    <property type="component" value="Unassembled WGS sequence"/>
</dbReference>
<evidence type="ECO:0000313" key="1">
    <source>
        <dbReference type="EMBL" id="CAI8021356.1"/>
    </source>
</evidence>
<gene>
    <name evidence="1" type="ORF">GBAR_LOCUS12675</name>
</gene>
<sequence>MVFYETKRASAYSADL</sequence>
<organism evidence="1 2">
    <name type="scientific">Geodia barretti</name>
    <name type="common">Barrett's horny sponge</name>
    <dbReference type="NCBI Taxonomy" id="519541"/>
    <lineage>
        <taxon>Eukaryota</taxon>
        <taxon>Metazoa</taxon>
        <taxon>Porifera</taxon>
        <taxon>Demospongiae</taxon>
        <taxon>Heteroscleromorpha</taxon>
        <taxon>Tetractinellida</taxon>
        <taxon>Astrophorina</taxon>
        <taxon>Geodiidae</taxon>
        <taxon>Geodia</taxon>
    </lineage>
</organism>